<gene>
    <name evidence="2" type="ORF">PUN28_018548</name>
</gene>
<name>A0AAW2EK91_9HYME</name>
<feature type="compositionally biased region" description="Basic and acidic residues" evidence="1">
    <location>
        <begin position="1"/>
        <end position="10"/>
    </location>
</feature>
<evidence type="ECO:0000313" key="2">
    <source>
        <dbReference type="EMBL" id="KAL0102072.1"/>
    </source>
</evidence>
<sequence>MRAHSGEVRRHLIRRLSTTHKSAGTCHERRRRRGTPATRNGPAAFFLTSSPDDADGADETTRCRAERTTTRLRRLNSRSRLIARARDSGDPTATPLVEADRTRACWKRKISIGACLPGIEPRNAHAAGTKCEPGRGKRKEINDPPRERHLSLTSFLPASRITPTIRAPLARRRGLLPSYRYLNENSS</sequence>
<evidence type="ECO:0000256" key="1">
    <source>
        <dbReference type="SAM" id="MobiDB-lite"/>
    </source>
</evidence>
<protein>
    <submittedName>
        <fullName evidence="2">Uncharacterized protein</fullName>
    </submittedName>
</protein>
<keyword evidence="3" id="KW-1185">Reference proteome</keyword>
<comment type="caution">
    <text evidence="2">The sequence shown here is derived from an EMBL/GenBank/DDBJ whole genome shotgun (WGS) entry which is preliminary data.</text>
</comment>
<feature type="compositionally biased region" description="Basic and acidic residues" evidence="1">
    <location>
        <begin position="132"/>
        <end position="145"/>
    </location>
</feature>
<organism evidence="2 3">
    <name type="scientific">Cardiocondyla obscurior</name>
    <dbReference type="NCBI Taxonomy" id="286306"/>
    <lineage>
        <taxon>Eukaryota</taxon>
        <taxon>Metazoa</taxon>
        <taxon>Ecdysozoa</taxon>
        <taxon>Arthropoda</taxon>
        <taxon>Hexapoda</taxon>
        <taxon>Insecta</taxon>
        <taxon>Pterygota</taxon>
        <taxon>Neoptera</taxon>
        <taxon>Endopterygota</taxon>
        <taxon>Hymenoptera</taxon>
        <taxon>Apocrita</taxon>
        <taxon>Aculeata</taxon>
        <taxon>Formicoidea</taxon>
        <taxon>Formicidae</taxon>
        <taxon>Myrmicinae</taxon>
        <taxon>Cardiocondyla</taxon>
    </lineage>
</organism>
<feature type="region of interest" description="Disordered" evidence="1">
    <location>
        <begin position="1"/>
        <end position="62"/>
    </location>
</feature>
<evidence type="ECO:0000313" key="3">
    <source>
        <dbReference type="Proteomes" id="UP001430953"/>
    </source>
</evidence>
<reference evidence="2 3" key="1">
    <citation type="submission" date="2023-03" db="EMBL/GenBank/DDBJ databases">
        <title>High recombination rates correlate with genetic variation in Cardiocondyla obscurior ants.</title>
        <authorList>
            <person name="Errbii M."/>
        </authorList>
    </citation>
    <scope>NUCLEOTIDE SEQUENCE [LARGE SCALE GENOMIC DNA]</scope>
    <source>
        <strain evidence="2">Alpha-2009</strain>
        <tissue evidence="2">Whole body</tissue>
    </source>
</reference>
<dbReference type="EMBL" id="JADYXP020000023">
    <property type="protein sequence ID" value="KAL0102072.1"/>
    <property type="molecule type" value="Genomic_DNA"/>
</dbReference>
<dbReference type="Proteomes" id="UP001430953">
    <property type="component" value="Unassembled WGS sequence"/>
</dbReference>
<dbReference type="AlphaFoldDB" id="A0AAW2EK91"/>
<feature type="region of interest" description="Disordered" evidence="1">
    <location>
        <begin position="124"/>
        <end position="145"/>
    </location>
</feature>
<proteinExistence type="predicted"/>
<accession>A0AAW2EK91</accession>